<feature type="compositionally biased region" description="Basic and acidic residues" evidence="2">
    <location>
        <begin position="271"/>
        <end position="284"/>
    </location>
</feature>
<feature type="non-terminal residue" evidence="4">
    <location>
        <position position="447"/>
    </location>
</feature>
<feature type="region of interest" description="Disordered" evidence="2">
    <location>
        <begin position="1"/>
        <end position="35"/>
    </location>
</feature>
<evidence type="ECO:0000256" key="1">
    <source>
        <dbReference type="ARBA" id="ARBA00010365"/>
    </source>
</evidence>
<dbReference type="Pfam" id="PF04664">
    <property type="entry name" value="OGFr_N"/>
    <property type="match status" value="1"/>
</dbReference>
<dbReference type="Proteomes" id="UP000812440">
    <property type="component" value="Chromosome 8_10"/>
</dbReference>
<name>A0A8T2JTJ4_9PIPI</name>
<dbReference type="AlphaFoldDB" id="A0A8T2JTJ4"/>
<feature type="region of interest" description="Disordered" evidence="2">
    <location>
        <begin position="270"/>
        <end position="447"/>
    </location>
</feature>
<evidence type="ECO:0000259" key="3">
    <source>
        <dbReference type="Pfam" id="PF04664"/>
    </source>
</evidence>
<accession>A0A8T2JTJ4</accession>
<feature type="compositionally biased region" description="Basic and acidic residues" evidence="2">
    <location>
        <begin position="383"/>
        <end position="411"/>
    </location>
</feature>
<reference evidence="4" key="1">
    <citation type="thesis" date="2020" institute="ProQuest LLC" country="789 East Eisenhower Parkway, Ann Arbor, MI, USA">
        <title>Comparative Genomics and Chromosome Evolution.</title>
        <authorList>
            <person name="Mudd A.B."/>
        </authorList>
    </citation>
    <scope>NUCLEOTIDE SEQUENCE</scope>
    <source>
        <strain evidence="4">Female2</strain>
        <tissue evidence="4">Blood</tissue>
    </source>
</reference>
<sequence>MYSEEEEWDPEWDSTWEEEEEGDPGTPRPHQGCSRHSWAARDMQVYRRGYPGKKEPDTVSDHLLNLQFYQNKLCFQPDGEYIDTILSSWKGDYDLLERNHSYIQWLFPLREKGMNWYAKPLTVQEIQELKADKEAMERFLEAYKLMLDFYGIALKNEKTGEVEAAPEWSARFRNLNSHSHNNLRITRILKCLGELGFEHFQAPLVKFFLQETLVSKRLENVKRSALDYFMFTVKNKEQRRELVRFAWECWSQFKQSEKFVWGPMSRLQPKMGEDRIPKSRDKGECLGTWNNVGPKDGGSPCKLGNKEECSNDKRDLEGGVMIGLKNREDKGEEESGNGEEEQDGREDRFGDQKGNRVNKVSEGREGGEADWTSVTKGEGTSGCKREPQEHDNLGDPKRIKINTAKDSKASDEIAQGLSTCKIHSDCNKDIAEEEEEDKHGRRSEEMP</sequence>
<proteinExistence type="inferred from homology"/>
<evidence type="ECO:0000313" key="5">
    <source>
        <dbReference type="Proteomes" id="UP000812440"/>
    </source>
</evidence>
<feature type="compositionally biased region" description="Acidic residues" evidence="2">
    <location>
        <begin position="331"/>
        <end position="344"/>
    </location>
</feature>
<keyword evidence="5" id="KW-1185">Reference proteome</keyword>
<organism evidence="4 5">
    <name type="scientific">Hymenochirus boettgeri</name>
    <name type="common">Congo dwarf clawed frog</name>
    <dbReference type="NCBI Taxonomy" id="247094"/>
    <lineage>
        <taxon>Eukaryota</taxon>
        <taxon>Metazoa</taxon>
        <taxon>Chordata</taxon>
        <taxon>Craniata</taxon>
        <taxon>Vertebrata</taxon>
        <taxon>Euteleostomi</taxon>
        <taxon>Amphibia</taxon>
        <taxon>Batrachia</taxon>
        <taxon>Anura</taxon>
        <taxon>Pipoidea</taxon>
        <taxon>Pipidae</taxon>
        <taxon>Pipinae</taxon>
        <taxon>Hymenochirus</taxon>
    </lineage>
</organism>
<dbReference type="PANTHER" id="PTHR14015:SF1">
    <property type="entry name" value="OPIOID GROWTH FACTOR RECEPTOR"/>
    <property type="match status" value="1"/>
</dbReference>
<feature type="domain" description="Opioid growth factor receptor (OGFr) conserved" evidence="3">
    <location>
        <begin position="61"/>
        <end position="268"/>
    </location>
</feature>
<feature type="compositionally biased region" description="Basic and acidic residues" evidence="2">
    <location>
        <begin position="437"/>
        <end position="447"/>
    </location>
</feature>
<dbReference type="EMBL" id="JAACNH010000003">
    <property type="protein sequence ID" value="KAG8447208.1"/>
    <property type="molecule type" value="Genomic_DNA"/>
</dbReference>
<gene>
    <name evidence="4" type="ORF">GDO86_014614</name>
</gene>
<evidence type="ECO:0000256" key="2">
    <source>
        <dbReference type="SAM" id="MobiDB-lite"/>
    </source>
</evidence>
<dbReference type="InterPro" id="IPR039574">
    <property type="entry name" value="OGFr"/>
</dbReference>
<dbReference type="InterPro" id="IPR006757">
    <property type="entry name" value="OGF_rcpt"/>
</dbReference>
<protein>
    <recommendedName>
        <fullName evidence="3">Opioid growth factor receptor (OGFr) conserved domain-containing protein</fullName>
    </recommendedName>
</protein>
<dbReference type="GO" id="GO:0140625">
    <property type="term" value="F:opioid growth factor receptor activity"/>
    <property type="evidence" value="ECO:0007669"/>
    <property type="project" value="InterPro"/>
</dbReference>
<feature type="compositionally biased region" description="Acidic residues" evidence="2">
    <location>
        <begin position="1"/>
        <end position="23"/>
    </location>
</feature>
<comment type="similarity">
    <text evidence="1">Belongs to the opioid growth factor receptor family.</text>
</comment>
<feature type="compositionally biased region" description="Basic and acidic residues" evidence="2">
    <location>
        <begin position="304"/>
        <end position="317"/>
    </location>
</feature>
<evidence type="ECO:0000313" key="4">
    <source>
        <dbReference type="EMBL" id="KAG8447208.1"/>
    </source>
</evidence>
<dbReference type="GO" id="GO:0016020">
    <property type="term" value="C:membrane"/>
    <property type="evidence" value="ECO:0007669"/>
    <property type="project" value="InterPro"/>
</dbReference>
<feature type="compositionally biased region" description="Basic and acidic residues" evidence="2">
    <location>
        <begin position="345"/>
        <end position="367"/>
    </location>
</feature>
<dbReference type="OrthoDB" id="9030204at2759"/>
<comment type="caution">
    <text evidence="4">The sequence shown here is derived from an EMBL/GenBank/DDBJ whole genome shotgun (WGS) entry which is preliminary data.</text>
</comment>
<dbReference type="PANTHER" id="PTHR14015">
    <property type="entry name" value="OPIOID GROWTH FACTOR RECEPTOR OGFR ZETA-TYPE OPIOID RECEPTOR"/>
    <property type="match status" value="1"/>
</dbReference>